<feature type="compositionally biased region" description="Basic residues" evidence="10">
    <location>
        <begin position="284"/>
        <end position="296"/>
    </location>
</feature>
<organism evidence="11 12">
    <name type="scientific">Oncorhynchus mykiss</name>
    <name type="common">Rainbow trout</name>
    <name type="synonym">Salmo gairdneri</name>
    <dbReference type="NCBI Taxonomy" id="8022"/>
    <lineage>
        <taxon>Eukaryota</taxon>
        <taxon>Metazoa</taxon>
        <taxon>Chordata</taxon>
        <taxon>Craniata</taxon>
        <taxon>Vertebrata</taxon>
        <taxon>Euteleostomi</taxon>
        <taxon>Actinopterygii</taxon>
        <taxon>Neopterygii</taxon>
        <taxon>Teleostei</taxon>
        <taxon>Protacanthopterygii</taxon>
        <taxon>Salmoniformes</taxon>
        <taxon>Salmonidae</taxon>
        <taxon>Salmoninae</taxon>
        <taxon>Oncorhynchus</taxon>
    </lineage>
</organism>
<dbReference type="GO" id="GO:0005787">
    <property type="term" value="C:signal peptidase complex"/>
    <property type="evidence" value="ECO:0007669"/>
    <property type="project" value="InterPro"/>
</dbReference>
<evidence type="ECO:0000256" key="7">
    <source>
        <dbReference type="ARBA" id="ARBA00023136"/>
    </source>
</evidence>
<feature type="compositionally biased region" description="Basic and acidic residues" evidence="10">
    <location>
        <begin position="297"/>
        <end position="306"/>
    </location>
</feature>
<evidence type="ECO:0000256" key="6">
    <source>
        <dbReference type="ARBA" id="ARBA00022989"/>
    </source>
</evidence>
<dbReference type="PANTHER" id="PTHR13085:SF0">
    <property type="entry name" value="SIGNAL PEPTIDASE COMPLEX SUBUNIT 2"/>
    <property type="match status" value="1"/>
</dbReference>
<keyword evidence="4" id="KW-0812">Transmembrane</keyword>
<evidence type="ECO:0000256" key="5">
    <source>
        <dbReference type="ARBA" id="ARBA00022824"/>
    </source>
</evidence>
<proteinExistence type="inferred from homology"/>
<name>A0A060XAX6_ONCMY</name>
<evidence type="ECO:0000256" key="10">
    <source>
        <dbReference type="SAM" id="MobiDB-lite"/>
    </source>
</evidence>
<keyword evidence="7" id="KW-0472">Membrane</keyword>
<evidence type="ECO:0000256" key="8">
    <source>
        <dbReference type="ARBA" id="ARBA00031207"/>
    </source>
</evidence>
<evidence type="ECO:0000256" key="3">
    <source>
        <dbReference type="ARBA" id="ARBA00017057"/>
    </source>
</evidence>
<dbReference type="GO" id="GO:0045047">
    <property type="term" value="P:protein targeting to ER"/>
    <property type="evidence" value="ECO:0007669"/>
    <property type="project" value="TreeGrafter"/>
</dbReference>
<dbReference type="PANTHER" id="PTHR13085">
    <property type="entry name" value="MICROSOMAL SIGNAL PEPTIDASE 25 KDA SUBUNIT"/>
    <property type="match status" value="1"/>
</dbReference>
<reference evidence="11" key="1">
    <citation type="journal article" date="2014" name="Nat. Commun.">
        <title>The rainbow trout genome provides novel insights into evolution after whole-genome duplication in vertebrates.</title>
        <authorList>
            <person name="Berthelot C."/>
            <person name="Brunet F."/>
            <person name="Chalopin D."/>
            <person name="Juanchich A."/>
            <person name="Bernard M."/>
            <person name="Noel B."/>
            <person name="Bento P."/>
            <person name="Da Silva C."/>
            <person name="Labadie K."/>
            <person name="Alberti A."/>
            <person name="Aury J.M."/>
            <person name="Louis A."/>
            <person name="Dehais P."/>
            <person name="Bardou P."/>
            <person name="Montfort J."/>
            <person name="Klopp C."/>
            <person name="Cabau C."/>
            <person name="Gaspin C."/>
            <person name="Thorgaard G.H."/>
            <person name="Boussaha M."/>
            <person name="Quillet E."/>
            <person name="Guyomard R."/>
            <person name="Galiana D."/>
            <person name="Bobe J."/>
            <person name="Volff J.N."/>
            <person name="Genet C."/>
            <person name="Wincker P."/>
            <person name="Jaillon O."/>
            <person name="Roest Crollius H."/>
            <person name="Guiguen Y."/>
        </authorList>
    </citation>
    <scope>NUCLEOTIDE SEQUENCE [LARGE SCALE GENOMIC DNA]</scope>
</reference>
<evidence type="ECO:0000256" key="9">
    <source>
        <dbReference type="ARBA" id="ARBA00045608"/>
    </source>
</evidence>
<feature type="compositionally biased region" description="Basic and acidic residues" evidence="10">
    <location>
        <begin position="263"/>
        <end position="275"/>
    </location>
</feature>
<comment type="function">
    <text evidence="9">Component of the signal peptidase complex (SPC) which catalyzes the cleavage of N-terminal signal sequences from nascent proteins as they are translocated into the lumen of the endoplasmic reticulum. Enhances the enzymatic activity of SPC and facilitates the interactions between different components of the translocation site.</text>
</comment>
<dbReference type="Proteomes" id="UP000193380">
    <property type="component" value="Unassembled WGS sequence"/>
</dbReference>
<dbReference type="STRING" id="8022.A0A060XAX6"/>
<gene>
    <name evidence="11" type="ORF">GSONMT00055225001</name>
</gene>
<feature type="region of interest" description="Disordered" evidence="10">
    <location>
        <begin position="258"/>
        <end position="312"/>
    </location>
</feature>
<protein>
    <recommendedName>
        <fullName evidence="3">Signal peptidase complex subunit 2</fullName>
    </recommendedName>
    <alternativeName>
        <fullName evidence="8">Microsomal signal peptidase 25 kDa subunit</fullName>
    </alternativeName>
</protein>
<evidence type="ECO:0000313" key="11">
    <source>
        <dbReference type="EMBL" id="CDQ74015.1"/>
    </source>
</evidence>
<dbReference type="PaxDb" id="8022-A0A060XAX6"/>
<evidence type="ECO:0000313" key="12">
    <source>
        <dbReference type="Proteomes" id="UP000193380"/>
    </source>
</evidence>
<dbReference type="InterPro" id="IPR009582">
    <property type="entry name" value="Spc2/SPCS2"/>
</dbReference>
<reference evidence="11" key="2">
    <citation type="submission" date="2014-03" db="EMBL/GenBank/DDBJ databases">
        <authorList>
            <person name="Genoscope - CEA"/>
        </authorList>
    </citation>
    <scope>NUCLEOTIDE SEQUENCE</scope>
</reference>
<dbReference type="AlphaFoldDB" id="A0A060XAX6"/>
<comment type="subcellular location">
    <subcellularLocation>
        <location evidence="1">Endoplasmic reticulum membrane</location>
        <topology evidence="1">Multi-pass membrane protein</topology>
    </subcellularLocation>
</comment>
<evidence type="ECO:0000256" key="2">
    <source>
        <dbReference type="ARBA" id="ARBA00007324"/>
    </source>
</evidence>
<dbReference type="GO" id="GO:0006465">
    <property type="term" value="P:signal peptide processing"/>
    <property type="evidence" value="ECO:0007669"/>
    <property type="project" value="InterPro"/>
</dbReference>
<dbReference type="Pfam" id="PF06703">
    <property type="entry name" value="SPC25"/>
    <property type="match status" value="1"/>
</dbReference>
<evidence type="ECO:0000256" key="1">
    <source>
        <dbReference type="ARBA" id="ARBA00004477"/>
    </source>
</evidence>
<accession>A0A060XAX6</accession>
<keyword evidence="6" id="KW-1133">Transmembrane helix</keyword>
<keyword evidence="5" id="KW-0256">Endoplasmic reticulum</keyword>
<evidence type="ECO:0000256" key="4">
    <source>
        <dbReference type="ARBA" id="ARBA00022692"/>
    </source>
</evidence>
<comment type="similarity">
    <text evidence="2">Belongs to the SPCS2 family.</text>
</comment>
<sequence>MRVSTHLPGLDKASIALSYNAGILLSSENSQSLSAPIIVQDKRHSWRGVIMASSTPFMVPQSKQERSISPESNDSISEELNHFKPIVCSPCTPPKRLPDGRVMEPTIVKSTPRNLFRSLERPTSYEASPTILQEWKQIEVDRQSVKVTSKGTLTSPINMDLGKEHLGRCAKTEENEITCIHNKQRVIFYQAIGETALHQKQFTKFHTPFVPLNSEDTVTECGVSSESVVIPVSHCGPTSINQNPTLIEVPHNINDSVRGCNIKSKDSEDQRKYLDNRNGARNKPTSRRGKKRSQKTKHLEETESGLKRPRSQSQYGFNIDCAQADLYIQQVQQVSEDRELALNLQRQFDREQQQVDKQKTSFDKYFLRSCSENRIECNPLSLVGCKNYDFSQSHCSRSLTANLQEGKMAARNGKNGLLEKWRIDEKPVKIDKWDGAAVKNSLDDAAKKVLLEKYGYAENFNLVDGRLLICTISCLFAIVALIWDFLHPFPESKPVLAICCKESYFNNKSFCFIMFNSSVHKNIFLVSVQKDPAGMDLNHTWQLSSSLKRFDDQYTLRVSFTDGKSKHTREQEITKSVGAFFDGNGTLVMDQFEKCVSKLHNTLATEKKTK</sequence>
<dbReference type="EMBL" id="FR904944">
    <property type="protein sequence ID" value="CDQ74015.1"/>
    <property type="molecule type" value="Genomic_DNA"/>
</dbReference>